<protein>
    <recommendedName>
        <fullName evidence="5">Type IV conjugative transfer system protein TraE</fullName>
    </recommendedName>
</protein>
<dbReference type="AlphaFoldDB" id="A0A1S8CSS8"/>
<evidence type="ECO:0008006" key="5">
    <source>
        <dbReference type="Google" id="ProtNLM"/>
    </source>
</evidence>
<dbReference type="EMBL" id="MLCN01000055">
    <property type="protein sequence ID" value="ONG37367.1"/>
    <property type="molecule type" value="Genomic_DNA"/>
</dbReference>
<dbReference type="Proteomes" id="UP000192132">
    <property type="component" value="Unassembled WGS sequence"/>
</dbReference>
<accession>A0A1S8CSS8</accession>
<keyword evidence="2" id="KW-1133">Transmembrane helix</keyword>
<reference evidence="3 4" key="1">
    <citation type="submission" date="2016-10" db="EMBL/GenBank/DDBJ databases">
        <title>Draft Genome sequence of Alkanindiges sp. strain H1.</title>
        <authorList>
            <person name="Subhash Y."/>
            <person name="Lee S."/>
        </authorList>
    </citation>
    <scope>NUCLEOTIDE SEQUENCE [LARGE SCALE GENOMIC DNA]</scope>
    <source>
        <strain evidence="3 4">H1</strain>
    </source>
</reference>
<feature type="region of interest" description="Disordered" evidence="1">
    <location>
        <begin position="188"/>
        <end position="225"/>
    </location>
</feature>
<proteinExistence type="predicted"/>
<dbReference type="STRING" id="1907941.BKE30_14645"/>
<name>A0A1S8CSS8_9GAMM</name>
<evidence type="ECO:0000256" key="1">
    <source>
        <dbReference type="SAM" id="MobiDB-lite"/>
    </source>
</evidence>
<evidence type="ECO:0000313" key="4">
    <source>
        <dbReference type="Proteomes" id="UP000192132"/>
    </source>
</evidence>
<comment type="caution">
    <text evidence="3">The sequence shown here is derived from an EMBL/GenBank/DDBJ whole genome shotgun (WGS) entry which is preliminary data.</text>
</comment>
<evidence type="ECO:0000313" key="3">
    <source>
        <dbReference type="EMBL" id="ONG37367.1"/>
    </source>
</evidence>
<dbReference type="InterPro" id="IPR007973">
    <property type="entry name" value="Pilus_assembly_TraE"/>
</dbReference>
<keyword evidence="4" id="KW-1185">Reference proteome</keyword>
<keyword evidence="2" id="KW-0812">Transmembrane</keyword>
<feature type="transmembrane region" description="Helical" evidence="2">
    <location>
        <begin position="21"/>
        <end position="39"/>
    </location>
</feature>
<organism evidence="3 4">
    <name type="scientific">Alkanindiges hydrocarboniclasticus</name>
    <dbReference type="NCBI Taxonomy" id="1907941"/>
    <lineage>
        <taxon>Bacteria</taxon>
        <taxon>Pseudomonadati</taxon>
        <taxon>Pseudomonadota</taxon>
        <taxon>Gammaproteobacteria</taxon>
        <taxon>Moraxellales</taxon>
        <taxon>Moraxellaceae</taxon>
        <taxon>Alkanindiges</taxon>
    </lineage>
</organism>
<dbReference type="Pfam" id="PF05309">
    <property type="entry name" value="TraE"/>
    <property type="match status" value="1"/>
</dbReference>
<gene>
    <name evidence="3" type="ORF">BKE30_14645</name>
</gene>
<sequence>MKLNFMRLEWLKANKIAVSSMALNMILGASVLTLSYGISTKHERLVIMPPIVNNAFEVQWNGASSTYYQDMSIFVASMMGSTTKANINYNLEAISKFASPPMFKVISERLRGYVSTLPVDVTLAAWFTPIDVRYEPATNKVFVIGSLNSSAVANQANSKDVIYEFQWQIIAGRPEFQAFDSYEGTEPHTQMWLKNNPNPQQSAPATTGTQAQGQTTSPEVSANAQ</sequence>
<feature type="compositionally biased region" description="Low complexity" evidence="1">
    <location>
        <begin position="199"/>
        <end position="218"/>
    </location>
</feature>
<keyword evidence="2" id="KW-0472">Membrane</keyword>
<evidence type="ECO:0000256" key="2">
    <source>
        <dbReference type="SAM" id="Phobius"/>
    </source>
</evidence>